<dbReference type="SUPFAM" id="SSF54637">
    <property type="entry name" value="Thioesterase/thiol ester dehydrase-isomerase"/>
    <property type="match status" value="1"/>
</dbReference>
<evidence type="ECO:0000256" key="4">
    <source>
        <dbReference type="ARBA" id="ARBA00022801"/>
    </source>
</evidence>
<dbReference type="Proteomes" id="UP000253728">
    <property type="component" value="Unassembled WGS sequence"/>
</dbReference>
<comment type="similarity">
    <text evidence="7">Belongs to the YciB family.</text>
</comment>
<keyword evidence="6 7" id="KW-0472">Membrane</keyword>
<dbReference type="AlphaFoldDB" id="A0A336N220"/>
<comment type="function">
    <text evidence="7">Plays a role in cell envelope biogenesis, maintenance of cell envelope integrity and membrane homeostasis.</text>
</comment>
<accession>A0A336N220</accession>
<keyword evidence="3 7" id="KW-0812">Transmembrane</keyword>
<dbReference type="PROSITE" id="PS51770">
    <property type="entry name" value="HOTDOG_ACOT"/>
    <property type="match status" value="1"/>
</dbReference>
<dbReference type="FunFam" id="3.10.129.10:FF:000008">
    <property type="entry name" value="Acyl-CoA thioester hydrolase"/>
    <property type="match status" value="1"/>
</dbReference>
<evidence type="ECO:0000313" key="10">
    <source>
        <dbReference type="EMBL" id="SSY93415.1"/>
    </source>
</evidence>
<dbReference type="NCBIfam" id="NF001324">
    <property type="entry name" value="PRK00259.1-2"/>
    <property type="match status" value="1"/>
</dbReference>
<feature type="transmembrane region" description="Helical" evidence="7">
    <location>
        <begin position="121"/>
        <end position="141"/>
    </location>
</feature>
<evidence type="ECO:0000256" key="5">
    <source>
        <dbReference type="ARBA" id="ARBA00022989"/>
    </source>
</evidence>
<gene>
    <name evidence="7" type="primary">yciB</name>
    <name evidence="10" type="ORF">NCTC5908_00338</name>
</gene>
<name>A0A336N220_AGGAP</name>
<sequence length="338" mass="38106">MKQLLEFIPLILFFVVYKLVGIREAAITLVLATIVQFIILKLKYGKIETQQKFVAGAVVFFGTLTAYFNDLEFLKWKVTIIYALFALVLLIAQFGFKKLLIQQLLGKEIALPEQVWKNLNLGWSGFFILCMLINIYISQYLSDDIWVDFKSFGIISMTFVATIITGLYIYRYLPKSEQEQKRNNLMSNQLVGTQTRQQPQGTLLLRTLAMPSDTNANGDIFGGWIMSQMDMGGAILAKEIAHGRVVTVAVESMNFIRPVTVGDVVCCYGKCLHVGRSSIKVKVEVWVKKVASEPIGERYCVTEAQFTFVAVDPKGKSRTIPRENNHELEAALAHINTP</sequence>
<keyword evidence="5 7" id="KW-1133">Transmembrane helix</keyword>
<dbReference type="GO" id="GO:0016790">
    <property type="term" value="F:thiolester hydrolase activity"/>
    <property type="evidence" value="ECO:0007669"/>
    <property type="project" value="UniProtKB-ARBA"/>
</dbReference>
<proteinExistence type="inferred from homology"/>
<reference evidence="10 11" key="1">
    <citation type="submission" date="2018-06" db="EMBL/GenBank/DDBJ databases">
        <authorList>
            <consortium name="Pathogen Informatics"/>
            <person name="Doyle S."/>
        </authorList>
    </citation>
    <scope>NUCLEOTIDE SEQUENCE [LARGE SCALE GENOMIC DNA]</scope>
    <source>
        <strain evidence="10 11">NCTC5908</strain>
    </source>
</reference>
<dbReference type="PANTHER" id="PTHR36917:SF1">
    <property type="entry name" value="INNER MEMBRANE-SPANNING PROTEIN YCIB"/>
    <property type="match status" value="1"/>
</dbReference>
<feature type="domain" description="HotDog ACOT-type" evidence="9">
    <location>
        <begin position="199"/>
        <end position="314"/>
    </location>
</feature>
<dbReference type="Pfam" id="PF04279">
    <property type="entry name" value="IspA"/>
    <property type="match status" value="1"/>
</dbReference>
<evidence type="ECO:0000256" key="6">
    <source>
        <dbReference type="ARBA" id="ARBA00023136"/>
    </source>
</evidence>
<keyword evidence="7" id="KW-0997">Cell inner membrane</keyword>
<dbReference type="InterPro" id="IPR029069">
    <property type="entry name" value="HotDog_dom_sf"/>
</dbReference>
<evidence type="ECO:0000256" key="2">
    <source>
        <dbReference type="ARBA" id="ARBA00022475"/>
    </source>
</evidence>
<organism evidence="10 11">
    <name type="scientific">Aggregatibacter aphrophilus</name>
    <name type="common">Haemophilus aphrophilus</name>
    <dbReference type="NCBI Taxonomy" id="732"/>
    <lineage>
        <taxon>Bacteria</taxon>
        <taxon>Pseudomonadati</taxon>
        <taxon>Pseudomonadota</taxon>
        <taxon>Gammaproteobacteria</taxon>
        <taxon>Pasteurellales</taxon>
        <taxon>Pasteurellaceae</taxon>
        <taxon>Aggregatibacter</taxon>
    </lineage>
</organism>
<dbReference type="NCBIfam" id="TIGR00997">
    <property type="entry name" value="ispZ"/>
    <property type="match status" value="1"/>
</dbReference>
<dbReference type="InterPro" id="IPR033120">
    <property type="entry name" value="HOTDOG_ACOT"/>
</dbReference>
<evidence type="ECO:0000313" key="11">
    <source>
        <dbReference type="Proteomes" id="UP000253728"/>
    </source>
</evidence>
<dbReference type="InterPro" id="IPR006683">
    <property type="entry name" value="Thioestr_dom"/>
</dbReference>
<evidence type="ECO:0000256" key="8">
    <source>
        <dbReference type="PROSITE-ProRule" id="PRU01106"/>
    </source>
</evidence>
<feature type="transmembrane region" description="Helical" evidence="7">
    <location>
        <begin position="52"/>
        <end position="68"/>
    </location>
</feature>
<keyword evidence="2 7" id="KW-1003">Cell membrane</keyword>
<dbReference type="CDD" id="cd03442">
    <property type="entry name" value="BFIT_BACH"/>
    <property type="match status" value="1"/>
</dbReference>
<dbReference type="STRING" id="732.ADJ80_10305"/>
<dbReference type="Pfam" id="PF03061">
    <property type="entry name" value="4HBT"/>
    <property type="match status" value="1"/>
</dbReference>
<evidence type="ECO:0000256" key="7">
    <source>
        <dbReference type="HAMAP-Rule" id="MF_00189"/>
    </source>
</evidence>
<dbReference type="InterPro" id="IPR006008">
    <property type="entry name" value="YciB"/>
</dbReference>
<evidence type="ECO:0000259" key="9">
    <source>
        <dbReference type="PROSITE" id="PS51770"/>
    </source>
</evidence>
<dbReference type="PANTHER" id="PTHR36917">
    <property type="entry name" value="INTRACELLULAR SEPTATION PROTEIN A-RELATED"/>
    <property type="match status" value="1"/>
</dbReference>
<comment type="similarity">
    <text evidence="1">Belongs to the acyl coenzyme A hydrolase family.</text>
</comment>
<dbReference type="GO" id="GO:0005886">
    <property type="term" value="C:plasma membrane"/>
    <property type="evidence" value="ECO:0007669"/>
    <property type="project" value="UniProtKB-SubCell"/>
</dbReference>
<dbReference type="HAMAP" id="MF_00189">
    <property type="entry name" value="YciB"/>
    <property type="match status" value="1"/>
</dbReference>
<keyword evidence="4 8" id="KW-0378">Hydrolase</keyword>
<feature type="transmembrane region" description="Helical" evidence="7">
    <location>
        <begin position="20"/>
        <end position="40"/>
    </location>
</feature>
<protein>
    <recommendedName>
        <fullName evidence="7">Inner membrane-spanning protein YciB</fullName>
    </recommendedName>
</protein>
<dbReference type="NCBIfam" id="NF007970">
    <property type="entry name" value="PRK10694.1"/>
    <property type="match status" value="1"/>
</dbReference>
<dbReference type="Gene3D" id="3.10.129.10">
    <property type="entry name" value="Hotdog Thioesterase"/>
    <property type="match status" value="1"/>
</dbReference>
<dbReference type="EMBL" id="UFSP01000001">
    <property type="protein sequence ID" value="SSY93415.1"/>
    <property type="molecule type" value="Genomic_DNA"/>
</dbReference>
<comment type="subcellular location">
    <subcellularLocation>
        <location evidence="7">Cell inner membrane</location>
        <topology evidence="7">Multi-pass membrane protein</topology>
    </subcellularLocation>
</comment>
<feature type="transmembrane region" description="Helical" evidence="7">
    <location>
        <begin position="80"/>
        <end position="100"/>
    </location>
</feature>
<evidence type="ECO:0000256" key="3">
    <source>
        <dbReference type="ARBA" id="ARBA00022692"/>
    </source>
</evidence>
<feature type="transmembrane region" description="Helical" evidence="7">
    <location>
        <begin position="153"/>
        <end position="173"/>
    </location>
</feature>
<evidence type="ECO:0000256" key="1">
    <source>
        <dbReference type="ARBA" id="ARBA00010458"/>
    </source>
</evidence>